<keyword evidence="3" id="KW-1185">Reference proteome</keyword>
<evidence type="ECO:0000313" key="2">
    <source>
        <dbReference type="EMBL" id="MFD2234060.1"/>
    </source>
</evidence>
<evidence type="ECO:0000313" key="3">
    <source>
        <dbReference type="Proteomes" id="UP001597296"/>
    </source>
</evidence>
<feature type="transmembrane region" description="Helical" evidence="1">
    <location>
        <begin position="20"/>
        <end position="39"/>
    </location>
</feature>
<proteinExistence type="predicted"/>
<dbReference type="Proteomes" id="UP001597296">
    <property type="component" value="Unassembled WGS sequence"/>
</dbReference>
<sequence length="40" mass="4252">MRQRTSRAQAAAVEDTSSRMAVITTVALSLALAWFSLLAG</sequence>
<keyword evidence="1" id="KW-0812">Transmembrane</keyword>
<accession>A0ABW5CA11</accession>
<organism evidence="2 3">
    <name type="scientific">Phaeospirillum tilakii</name>
    <dbReference type="NCBI Taxonomy" id="741673"/>
    <lineage>
        <taxon>Bacteria</taxon>
        <taxon>Pseudomonadati</taxon>
        <taxon>Pseudomonadota</taxon>
        <taxon>Alphaproteobacteria</taxon>
        <taxon>Rhodospirillales</taxon>
        <taxon>Rhodospirillaceae</taxon>
        <taxon>Phaeospirillum</taxon>
    </lineage>
</organism>
<reference evidence="3" key="1">
    <citation type="journal article" date="2019" name="Int. J. Syst. Evol. Microbiol.">
        <title>The Global Catalogue of Microorganisms (GCM) 10K type strain sequencing project: providing services to taxonomists for standard genome sequencing and annotation.</title>
        <authorList>
            <consortium name="The Broad Institute Genomics Platform"/>
            <consortium name="The Broad Institute Genome Sequencing Center for Infectious Disease"/>
            <person name="Wu L."/>
            <person name="Ma J."/>
        </authorList>
    </citation>
    <scope>NUCLEOTIDE SEQUENCE [LARGE SCALE GENOMIC DNA]</scope>
    <source>
        <strain evidence="3">KCTC 15012</strain>
    </source>
</reference>
<dbReference type="EMBL" id="JBHUIY010000016">
    <property type="protein sequence ID" value="MFD2234060.1"/>
    <property type="molecule type" value="Genomic_DNA"/>
</dbReference>
<gene>
    <name evidence="2" type="ORF">ACFSNB_09595</name>
</gene>
<keyword evidence="1" id="KW-0472">Membrane</keyword>
<name>A0ABW5CA11_9PROT</name>
<evidence type="ECO:0000256" key="1">
    <source>
        <dbReference type="SAM" id="Phobius"/>
    </source>
</evidence>
<protein>
    <submittedName>
        <fullName evidence="2">Uncharacterized protein</fullName>
    </submittedName>
</protein>
<comment type="caution">
    <text evidence="2">The sequence shown here is derived from an EMBL/GenBank/DDBJ whole genome shotgun (WGS) entry which is preliminary data.</text>
</comment>
<keyword evidence="1" id="KW-1133">Transmembrane helix</keyword>
<dbReference type="RefSeq" id="WP_377315957.1">
    <property type="nucleotide sequence ID" value="NZ_JBHUIY010000016.1"/>
</dbReference>